<organism evidence="2 3">
    <name type="scientific">Favolaschia claudopus</name>
    <dbReference type="NCBI Taxonomy" id="2862362"/>
    <lineage>
        <taxon>Eukaryota</taxon>
        <taxon>Fungi</taxon>
        <taxon>Dikarya</taxon>
        <taxon>Basidiomycota</taxon>
        <taxon>Agaricomycotina</taxon>
        <taxon>Agaricomycetes</taxon>
        <taxon>Agaricomycetidae</taxon>
        <taxon>Agaricales</taxon>
        <taxon>Marasmiineae</taxon>
        <taxon>Mycenaceae</taxon>
        <taxon>Favolaschia</taxon>
    </lineage>
</organism>
<feature type="compositionally biased region" description="Low complexity" evidence="1">
    <location>
        <begin position="48"/>
        <end position="66"/>
    </location>
</feature>
<feature type="region of interest" description="Disordered" evidence="1">
    <location>
        <begin position="729"/>
        <end position="846"/>
    </location>
</feature>
<proteinExistence type="predicted"/>
<feature type="compositionally biased region" description="Polar residues" evidence="1">
    <location>
        <begin position="772"/>
        <end position="783"/>
    </location>
</feature>
<accession>A0AAV9Z4I7</accession>
<feature type="region of interest" description="Disordered" evidence="1">
    <location>
        <begin position="122"/>
        <end position="141"/>
    </location>
</feature>
<gene>
    <name evidence="2" type="ORF">R3P38DRAFT_3336721</name>
</gene>
<comment type="caution">
    <text evidence="2">The sequence shown here is derived from an EMBL/GenBank/DDBJ whole genome shotgun (WGS) entry which is preliminary data.</text>
</comment>
<dbReference type="Gene3D" id="3.60.130.30">
    <property type="match status" value="1"/>
</dbReference>
<dbReference type="AlphaFoldDB" id="A0AAV9Z4I7"/>
<reference evidence="2 3" key="1">
    <citation type="journal article" date="2024" name="J Genomics">
        <title>Draft genome sequencing and assembly of Favolaschia claudopus CIRM-BRFM 2984 isolated from oak limbs.</title>
        <authorList>
            <person name="Navarro D."/>
            <person name="Drula E."/>
            <person name="Chaduli D."/>
            <person name="Cazenave R."/>
            <person name="Ahrendt S."/>
            <person name="Wang J."/>
            <person name="Lipzen A."/>
            <person name="Daum C."/>
            <person name="Barry K."/>
            <person name="Grigoriev I.V."/>
            <person name="Favel A."/>
            <person name="Rosso M.N."/>
            <person name="Martin F."/>
        </authorList>
    </citation>
    <scope>NUCLEOTIDE SEQUENCE [LARGE SCALE GENOMIC DNA]</scope>
    <source>
        <strain evidence="2 3">CIRM-BRFM 2984</strain>
    </source>
</reference>
<evidence type="ECO:0000256" key="1">
    <source>
        <dbReference type="SAM" id="MobiDB-lite"/>
    </source>
</evidence>
<keyword evidence="3" id="KW-1185">Reference proteome</keyword>
<sequence length="1193" mass="134040">MSESEDVVDVTEDLCRLVEQSKSLCSPIFAPVDVQDWISGYLAPSPAPSRRSTQSSSRSNSPAISSNDGPSKVEYGIRLTRETVLSVVYTYDNPDFLLEYPETTEEGVGYLIRRDPDKWTNPLHDSAYSKGKPSGRTTRKKPSTCSLLSELCNAGTDMSFIRAHSSCEFLFYVCSPRLLMNCVGQGAKCCPQASIDDLSVPHTKPSRELIKERLEADLEEHCRLASPSRDIFAKTAAFIAGIRKLGCGFQETDAAPQLPLPEQQDKAFWDEHHKSLKRGYVQAHPTCSGRVSLDYDRNGRALVLCEFYSSSNRLHMCCFIDESYDLEYLEAFFYEDDDELERIERAAHASGYGPLAPCQTVVNFSTQRVHCPHDHRDGDGRLIQPTLIHLPCEAKFITYEPFEEFRTACPYILVVSRGVHAHPIPLPQKTPPHIRAEVSRILRSLDHDLADLTPRGFIRHPVLKAYLQERFPNILNPTLMDLHSSLANREHLRAYITANKVDLFPVGTGWKGVLRLKEWQDANLVPEEHYIRKIIEVADFPLDEFDTNSPLSSGLPATTLRAIICMSATGSKRLSAAQYIQSDIAFSRIEEFLEFEMAAMDRVANTSVIFLRVYLNRQTAAAHQRIFGEIEQIVDADTGSVLQWRHLHAKSATDAPQGMILQWTCDQHGGQAKGIGLHLQAAAQTMPLKYDLHEPERLLASLGPYDHLQITAIQDPSFDVSPLIRKAVMDESDEQVDREEEDELNTVDEEWPPSDPLSDIDEDSPPKPALLSTESQNNPNSATESKRRRSPSFDSVVSSSKQPLKGPHRRRAPHPEKTREKAAKTSAAAQSRRRKRRAKQKIESGHVATASTISQYVWPADPLQTTLDASALPTAKGAYSAKFEKEGEKCGARVCRSLEDFVRLGFSLLKWDGITPRPLVDRWGRIIAVLAGQSNKPGYRDATNHAFEAIRKVSQETRFPSAMHKHRRGLFAAMNVGLSYGKGQTTPTWLNNDKYDSLADDLLANPHIERMAGFADGAFSLWAPELYKYYRAKDAQLRDHDPTLRRPFKSSVFFCTAFNFGTNIWTFKHRDVLNLAFGWCAVQALGRFDHTKGGHLVLWDLKLVVEFPHGALILLPSATVAHSNVPVQEGEERLSFTQFSAGGIFRFLDNHCKTEKQLAEADPMEYARLMELKTARWEMGLSLLSTMDDLTTE</sequence>
<feature type="compositionally biased region" description="Basic and acidic residues" evidence="1">
    <location>
        <begin position="813"/>
        <end position="823"/>
    </location>
</feature>
<evidence type="ECO:0000313" key="2">
    <source>
        <dbReference type="EMBL" id="KAK6971522.1"/>
    </source>
</evidence>
<protein>
    <submittedName>
        <fullName evidence="2">Uncharacterized protein</fullName>
    </submittedName>
</protein>
<dbReference type="EMBL" id="JAWWNJ010000210">
    <property type="protein sequence ID" value="KAK6971522.1"/>
    <property type="molecule type" value="Genomic_DNA"/>
</dbReference>
<dbReference type="Proteomes" id="UP001362999">
    <property type="component" value="Unassembled WGS sequence"/>
</dbReference>
<evidence type="ECO:0000313" key="3">
    <source>
        <dbReference type="Proteomes" id="UP001362999"/>
    </source>
</evidence>
<feature type="compositionally biased region" description="Acidic residues" evidence="1">
    <location>
        <begin position="730"/>
        <end position="763"/>
    </location>
</feature>
<feature type="region of interest" description="Disordered" evidence="1">
    <location>
        <begin position="44"/>
        <end position="72"/>
    </location>
</feature>
<name>A0AAV9Z4I7_9AGAR</name>